<dbReference type="EMBL" id="FOZC01000008">
    <property type="protein sequence ID" value="SFR79533.1"/>
    <property type="molecule type" value="Genomic_DNA"/>
</dbReference>
<evidence type="ECO:0000313" key="2">
    <source>
        <dbReference type="Proteomes" id="UP000214760"/>
    </source>
</evidence>
<organism evidence="1 2">
    <name type="scientific">[Clostridium] aminophilum</name>
    <dbReference type="NCBI Taxonomy" id="1526"/>
    <lineage>
        <taxon>Bacteria</taxon>
        <taxon>Bacillati</taxon>
        <taxon>Bacillota</taxon>
        <taxon>Clostridia</taxon>
        <taxon>Lachnospirales</taxon>
        <taxon>Lachnospiraceae</taxon>
    </lineage>
</organism>
<accession>A0A1I6JKM3</accession>
<sequence>MDNLLKSVILTPFNILYKVNKELELKLLFRLKCGYKLNLKYPNRVEFDQRI</sequence>
<name>A0A1I6JKM3_9FIRM</name>
<proteinExistence type="predicted"/>
<evidence type="ECO:0000313" key="1">
    <source>
        <dbReference type="EMBL" id="SFR79533.1"/>
    </source>
</evidence>
<gene>
    <name evidence="1" type="ORF">SAMN02910262_01633</name>
</gene>
<reference evidence="1 2" key="1">
    <citation type="submission" date="2016-10" db="EMBL/GenBank/DDBJ databases">
        <authorList>
            <person name="de Groot N.N."/>
        </authorList>
    </citation>
    <scope>NUCLEOTIDE SEQUENCE [LARGE SCALE GENOMIC DNA]</scope>
    <source>
        <strain evidence="1 2">F</strain>
    </source>
</reference>
<protein>
    <submittedName>
        <fullName evidence="1">Uncharacterized protein</fullName>
    </submittedName>
</protein>
<dbReference type="Proteomes" id="UP000214760">
    <property type="component" value="Unassembled WGS sequence"/>
</dbReference>
<dbReference type="AlphaFoldDB" id="A0A1I6JKM3"/>